<gene>
    <name evidence="4" type="ORF">GA0070618_5987</name>
</gene>
<feature type="domain" description="Polymerase nucleotidyl transferase" evidence="2">
    <location>
        <begin position="26"/>
        <end position="70"/>
    </location>
</feature>
<dbReference type="AlphaFoldDB" id="A0A1C4ZYH4"/>
<accession>A0A1C4ZYH4</accession>
<dbReference type="InterPro" id="IPR002934">
    <property type="entry name" value="Polymerase_NTP_transf_dom"/>
</dbReference>
<dbReference type="InParanoid" id="A0A1C4ZYH4"/>
<evidence type="ECO:0000313" key="4">
    <source>
        <dbReference type="EMBL" id="SCF38003.1"/>
    </source>
</evidence>
<reference evidence="5" key="1">
    <citation type="submission" date="2016-06" db="EMBL/GenBank/DDBJ databases">
        <authorList>
            <person name="Varghese N."/>
            <person name="Submissions Spin"/>
        </authorList>
    </citation>
    <scope>NUCLEOTIDE SEQUENCE [LARGE SCALE GENOMIC DNA]</scope>
    <source>
        <strain evidence="5">DSM 43816</strain>
    </source>
</reference>
<dbReference type="InterPro" id="IPR043519">
    <property type="entry name" value="NT_sf"/>
</dbReference>
<dbReference type="CDD" id="cd05403">
    <property type="entry name" value="NT_KNTase_like"/>
    <property type="match status" value="1"/>
</dbReference>
<dbReference type="EMBL" id="LT607413">
    <property type="protein sequence ID" value="SCF38003.1"/>
    <property type="molecule type" value="Genomic_DNA"/>
</dbReference>
<sequence length="251" mass="27072">MSPDTATRVAVDELTASIVDALGTGLRSVILHGSLATGDFRPGRSDVDVLAVVTDGLTDRQAEALAELVRHARLGDATGVDLHVVTADVAATPTRTPPLELHVGRYDHTSVGVEVARRVPADPDLPAEFSTARAHGRSRYGAGAGEVLGPVPPGWLHERGRHWLTTWRSLTDDVENATFMVFTAARIWRFAVEGTHCGKTRAAHWALARDPSLTVLREALHRDEVDPAAPVGEEGMLRLFDTVLRQTAPPR</sequence>
<evidence type="ECO:0000259" key="2">
    <source>
        <dbReference type="Pfam" id="PF01909"/>
    </source>
</evidence>
<dbReference type="Proteomes" id="UP000198253">
    <property type="component" value="Chromosome I"/>
</dbReference>
<proteinExistence type="predicted"/>
<dbReference type="OrthoDB" id="7058480at2"/>
<dbReference type="Pfam" id="PF13427">
    <property type="entry name" value="AadA_C"/>
    <property type="match status" value="1"/>
</dbReference>
<keyword evidence="1 4" id="KW-0808">Transferase</keyword>
<protein>
    <submittedName>
        <fullName evidence="4">Streptomycin 3-adenylyltransferase</fullName>
    </submittedName>
</protein>
<dbReference type="GO" id="GO:0016779">
    <property type="term" value="F:nucleotidyltransferase activity"/>
    <property type="evidence" value="ECO:0007669"/>
    <property type="project" value="UniProtKB-KW"/>
</dbReference>
<dbReference type="RefSeq" id="WP_088984586.1">
    <property type="nucleotide sequence ID" value="NZ_LT607413.1"/>
</dbReference>
<dbReference type="InterPro" id="IPR025184">
    <property type="entry name" value="AadA_C"/>
</dbReference>
<evidence type="ECO:0000259" key="3">
    <source>
        <dbReference type="Pfam" id="PF13427"/>
    </source>
</evidence>
<dbReference type="Pfam" id="PF01909">
    <property type="entry name" value="NTP_transf_2"/>
    <property type="match status" value="1"/>
</dbReference>
<dbReference type="SUPFAM" id="SSF81301">
    <property type="entry name" value="Nucleotidyltransferase"/>
    <property type="match status" value="1"/>
</dbReference>
<organism evidence="4 5">
    <name type="scientific">Micromonospora echinospora</name>
    <name type="common">Micromonospora purpurea</name>
    <dbReference type="NCBI Taxonomy" id="1877"/>
    <lineage>
        <taxon>Bacteria</taxon>
        <taxon>Bacillati</taxon>
        <taxon>Actinomycetota</taxon>
        <taxon>Actinomycetes</taxon>
        <taxon>Micromonosporales</taxon>
        <taxon>Micromonosporaceae</taxon>
        <taxon>Micromonospora</taxon>
    </lineage>
</organism>
<evidence type="ECO:0000256" key="1">
    <source>
        <dbReference type="ARBA" id="ARBA00022679"/>
    </source>
</evidence>
<evidence type="ECO:0000313" key="5">
    <source>
        <dbReference type="Proteomes" id="UP000198253"/>
    </source>
</evidence>
<name>A0A1C4ZYH4_MICEC</name>
<dbReference type="Gene3D" id="3.30.460.10">
    <property type="entry name" value="Beta Polymerase, domain 2"/>
    <property type="match status" value="1"/>
</dbReference>
<keyword evidence="4" id="KW-0548">Nucleotidyltransferase</keyword>
<feature type="domain" description="Adenylyltransferase AadA C-terminal" evidence="3">
    <location>
        <begin position="147"/>
        <end position="211"/>
    </location>
</feature>
<keyword evidence="5" id="KW-1185">Reference proteome</keyword>